<gene>
    <name evidence="2" type="ORF">GZ085_07795</name>
</gene>
<dbReference type="Gene3D" id="3.40.50.1820">
    <property type="entry name" value="alpha/beta hydrolase"/>
    <property type="match status" value="1"/>
</dbReference>
<dbReference type="AlphaFoldDB" id="A0A7C9NRB0"/>
<dbReference type="InterPro" id="IPR002921">
    <property type="entry name" value="Fungal_lipase-type"/>
</dbReference>
<evidence type="ECO:0000313" key="3">
    <source>
        <dbReference type="Proteomes" id="UP000483432"/>
    </source>
</evidence>
<evidence type="ECO:0000259" key="1">
    <source>
        <dbReference type="Pfam" id="PF01764"/>
    </source>
</evidence>
<dbReference type="PANTHER" id="PTHR45856">
    <property type="entry name" value="ALPHA/BETA-HYDROLASES SUPERFAMILY PROTEIN"/>
    <property type="match status" value="1"/>
</dbReference>
<dbReference type="GO" id="GO:0006629">
    <property type="term" value="P:lipid metabolic process"/>
    <property type="evidence" value="ECO:0007669"/>
    <property type="project" value="InterPro"/>
</dbReference>
<protein>
    <recommendedName>
        <fullName evidence="1">Fungal lipase-type domain-containing protein</fullName>
    </recommendedName>
</protein>
<comment type="caution">
    <text evidence="2">The sequence shown here is derived from an EMBL/GenBank/DDBJ whole genome shotgun (WGS) entry which is preliminary data.</text>
</comment>
<reference evidence="2 3" key="1">
    <citation type="submission" date="2019-09" db="EMBL/GenBank/DDBJ databases">
        <title>H2 Metabolism Revealed by Metagenomic Analysis in Subglacial Sediment of East Antarctica.</title>
        <authorList>
            <person name="Yang Z."/>
            <person name="Zhang Y."/>
            <person name="Lv Y."/>
            <person name="Yan W."/>
            <person name="Xiao X."/>
            <person name="Sun B."/>
            <person name="Ma H."/>
        </authorList>
    </citation>
    <scope>NUCLEOTIDE SEQUENCE [LARGE SCALE GENOMIC DNA]</scope>
    <source>
        <strain evidence="2">Bin2_2</strain>
    </source>
</reference>
<proteinExistence type="predicted"/>
<dbReference type="Pfam" id="PF01764">
    <property type="entry name" value="Lipase_3"/>
    <property type="match status" value="1"/>
</dbReference>
<dbReference type="PANTHER" id="PTHR45856:SF24">
    <property type="entry name" value="FUNGAL LIPASE-LIKE DOMAIN-CONTAINING PROTEIN"/>
    <property type="match status" value="1"/>
</dbReference>
<dbReference type="Proteomes" id="UP000483432">
    <property type="component" value="Unassembled WGS sequence"/>
</dbReference>
<dbReference type="InterPro" id="IPR029058">
    <property type="entry name" value="AB_hydrolase_fold"/>
</dbReference>
<name>A0A7C9NRB0_9PROT</name>
<dbReference type="EMBL" id="JAAFGW010000099">
    <property type="protein sequence ID" value="NDP48282.1"/>
    <property type="molecule type" value="Genomic_DNA"/>
</dbReference>
<organism evidence="2 3">
    <name type="scientific">Sulfuriferula multivorans</name>
    <dbReference type="NCBI Taxonomy" id="1559896"/>
    <lineage>
        <taxon>Bacteria</taxon>
        <taxon>Pseudomonadati</taxon>
        <taxon>Pseudomonadota</taxon>
        <taxon>Betaproteobacteria</taxon>
        <taxon>Nitrosomonadales</taxon>
        <taxon>Sulfuricellaceae</taxon>
        <taxon>Sulfuriferula</taxon>
    </lineage>
</organism>
<sequence>MQTDTSWQDLLHPGDATDFFLRRPFPAFVPTTSAYCPVNARWLAELSRLFYRHDAEEDSAPPQPTRTHFLEQAGFTQRRFFHSKETGTQAMLVEFGGALPFTVLVFRGTEHNFKDYLTDLEFGELSMAGNKKEVHAGFTEALNSVWHDMAAEMATLNGPVFYTGHSLGAALATLAAARHPPSAVYTFGSPRVGNQAFIASLHNVPIYRIVDDEDVMTTVPSEALGYKHAGTTTRLIAPDRTFFLKHFFGPPKPLADHAPINYVDRI</sequence>
<feature type="domain" description="Fungal lipase-type" evidence="1">
    <location>
        <begin position="103"/>
        <end position="222"/>
    </location>
</feature>
<dbReference type="InterPro" id="IPR051218">
    <property type="entry name" value="Sec_MonoDiacylglyc_Lipase"/>
</dbReference>
<accession>A0A7C9NRB0</accession>
<dbReference type="SUPFAM" id="SSF53474">
    <property type="entry name" value="alpha/beta-Hydrolases"/>
    <property type="match status" value="1"/>
</dbReference>
<evidence type="ECO:0000313" key="2">
    <source>
        <dbReference type="EMBL" id="NDP48282.1"/>
    </source>
</evidence>